<organism evidence="3 4">
    <name type="scientific">Armillaria novae-zelandiae</name>
    <dbReference type="NCBI Taxonomy" id="153914"/>
    <lineage>
        <taxon>Eukaryota</taxon>
        <taxon>Fungi</taxon>
        <taxon>Dikarya</taxon>
        <taxon>Basidiomycota</taxon>
        <taxon>Agaricomycotina</taxon>
        <taxon>Agaricomycetes</taxon>
        <taxon>Agaricomycetidae</taxon>
        <taxon>Agaricales</taxon>
        <taxon>Marasmiineae</taxon>
        <taxon>Physalacriaceae</taxon>
        <taxon>Armillaria</taxon>
    </lineage>
</organism>
<feature type="compositionally biased region" description="Low complexity" evidence="1">
    <location>
        <begin position="292"/>
        <end position="304"/>
    </location>
</feature>
<feature type="region of interest" description="Disordered" evidence="1">
    <location>
        <begin position="273"/>
        <end position="307"/>
    </location>
</feature>
<evidence type="ECO:0000256" key="2">
    <source>
        <dbReference type="SAM" id="SignalP"/>
    </source>
</evidence>
<dbReference type="EMBL" id="JAUEPR010000005">
    <property type="protein sequence ID" value="KAK0484913.1"/>
    <property type="molecule type" value="Genomic_DNA"/>
</dbReference>
<feature type="signal peptide" evidence="2">
    <location>
        <begin position="1"/>
        <end position="18"/>
    </location>
</feature>
<reference evidence="3" key="1">
    <citation type="submission" date="2023-06" db="EMBL/GenBank/DDBJ databases">
        <authorList>
            <consortium name="Lawrence Berkeley National Laboratory"/>
            <person name="Ahrendt S."/>
            <person name="Sahu N."/>
            <person name="Indic B."/>
            <person name="Wong-Bajracharya J."/>
            <person name="Merenyi Z."/>
            <person name="Ke H.-M."/>
            <person name="Monk M."/>
            <person name="Kocsube S."/>
            <person name="Drula E."/>
            <person name="Lipzen A."/>
            <person name="Balint B."/>
            <person name="Henrissat B."/>
            <person name="Andreopoulos B."/>
            <person name="Martin F.M."/>
            <person name="Harder C.B."/>
            <person name="Rigling D."/>
            <person name="Ford K.L."/>
            <person name="Foster G.D."/>
            <person name="Pangilinan J."/>
            <person name="Papanicolaou A."/>
            <person name="Barry K."/>
            <person name="LaButti K."/>
            <person name="Viragh M."/>
            <person name="Koriabine M."/>
            <person name="Yan M."/>
            <person name="Riley R."/>
            <person name="Champramary S."/>
            <person name="Plett K.L."/>
            <person name="Tsai I.J."/>
            <person name="Slot J."/>
            <person name="Sipos G."/>
            <person name="Plett J."/>
            <person name="Nagy L.G."/>
            <person name="Grigoriev I.V."/>
        </authorList>
    </citation>
    <scope>NUCLEOTIDE SEQUENCE</scope>
    <source>
        <strain evidence="3">ICMP 16352</strain>
    </source>
</reference>
<gene>
    <name evidence="3" type="ORF">IW261DRAFT_1605100</name>
</gene>
<comment type="caution">
    <text evidence="3">The sequence shown here is derived from an EMBL/GenBank/DDBJ whole genome shotgun (WGS) entry which is preliminary data.</text>
</comment>
<feature type="chain" id="PRO_5041378502" evidence="2">
    <location>
        <begin position="19"/>
        <end position="356"/>
    </location>
</feature>
<evidence type="ECO:0000256" key="1">
    <source>
        <dbReference type="SAM" id="MobiDB-lite"/>
    </source>
</evidence>
<keyword evidence="2" id="KW-0732">Signal</keyword>
<accession>A0AA39PKJ4</accession>
<dbReference type="Proteomes" id="UP001175227">
    <property type="component" value="Unassembled WGS sequence"/>
</dbReference>
<name>A0AA39PKJ4_9AGAR</name>
<feature type="compositionally biased region" description="Polar residues" evidence="1">
    <location>
        <begin position="102"/>
        <end position="115"/>
    </location>
</feature>
<feature type="compositionally biased region" description="Low complexity" evidence="1">
    <location>
        <begin position="275"/>
        <end position="284"/>
    </location>
</feature>
<sequence>MLSLPLVLLSLHALAVYSAPAKDSDDVAVLRRGGMIHGLTLRREEYHQLQKRTSICGVQARDASNRDCTKTYPSGLTKRIDKRKGGRGSRGSSSSGGSSSGQDGSHYTDQTSSTQQREDVEYDQEMEDAEDAENAALGNHCDHLVELQVVEAALYNYCNQIRSSKISDIKNYLNNARHNLYLINGRVNLAKGAATKRAMLIMNDGRSRTYQSAFDQSVWIGVVKYLNSKKTVADTNAKWIEDKTGLTGSQIGDSIYAIYDETLQIAKEMRDSFLSPSQQTDPGSQGSGGSSPGSQGSGSSSGISDLPAERTVTYKGRPLKLYLDKDNEWYYAFSPDGQNYRYEWYDATNLLHYPPF</sequence>
<keyword evidence="4" id="KW-1185">Reference proteome</keyword>
<evidence type="ECO:0000313" key="4">
    <source>
        <dbReference type="Proteomes" id="UP001175227"/>
    </source>
</evidence>
<protein>
    <submittedName>
        <fullName evidence="3">Uncharacterized protein</fullName>
    </submittedName>
</protein>
<evidence type="ECO:0000313" key="3">
    <source>
        <dbReference type="EMBL" id="KAK0484913.1"/>
    </source>
</evidence>
<feature type="compositionally biased region" description="Acidic residues" evidence="1">
    <location>
        <begin position="120"/>
        <end position="130"/>
    </location>
</feature>
<feature type="region of interest" description="Disordered" evidence="1">
    <location>
        <begin position="65"/>
        <end position="130"/>
    </location>
</feature>
<proteinExistence type="predicted"/>
<feature type="compositionally biased region" description="Low complexity" evidence="1">
    <location>
        <begin position="90"/>
        <end position="101"/>
    </location>
</feature>
<dbReference type="AlphaFoldDB" id="A0AA39PKJ4"/>